<dbReference type="InParanoid" id="F0VNM4"/>
<evidence type="ECO:0000313" key="3">
    <source>
        <dbReference type="Proteomes" id="UP000007494"/>
    </source>
</evidence>
<feature type="region of interest" description="Disordered" evidence="1">
    <location>
        <begin position="65"/>
        <end position="118"/>
    </location>
</feature>
<reference evidence="3" key="1">
    <citation type="journal article" date="2012" name="PLoS Pathog.">
        <title>Comparative genomics of the apicomplexan parasites Toxoplasma gondii and Neospora caninum: Coccidia differing in host range and transmission strategy.</title>
        <authorList>
            <person name="Reid A.J."/>
            <person name="Vermont S.J."/>
            <person name="Cotton J.A."/>
            <person name="Harris D."/>
            <person name="Hill-Cawthorne G.A."/>
            <person name="Konen-Waisman S."/>
            <person name="Latham S.M."/>
            <person name="Mourier T."/>
            <person name="Norton R."/>
            <person name="Quail M.A."/>
            <person name="Sanders M."/>
            <person name="Shanmugam D."/>
            <person name="Sohal A."/>
            <person name="Wasmuth J.D."/>
            <person name="Brunk B."/>
            <person name="Grigg M.E."/>
            <person name="Howard J.C."/>
            <person name="Parkinson J."/>
            <person name="Roos D.S."/>
            <person name="Trees A.J."/>
            <person name="Berriman M."/>
            <person name="Pain A."/>
            <person name="Wastling J.M."/>
        </authorList>
    </citation>
    <scope>NUCLEOTIDE SEQUENCE [LARGE SCALE GENOMIC DNA]</scope>
    <source>
        <strain evidence="3">Liverpool</strain>
    </source>
</reference>
<name>F0VNM4_NEOCL</name>
<feature type="compositionally biased region" description="Basic and acidic residues" evidence="1">
    <location>
        <begin position="65"/>
        <end position="74"/>
    </location>
</feature>
<accession>F0VNM4</accession>
<gene>
    <name evidence="2" type="ORF">NCLIV_057430</name>
</gene>
<sequence length="208" mass="22536">MGPTEICPREPAREAVTECEGERAGVQEAGREDAARREGREALQAKLSCKYRQLLHFLHESLAKETAETRRLAEPPHTPEGPKSWSNGSAGAQGSEKTGCADEAEEHPGSCAGTVPLRTPDSRFAETWAMLGHAEDEATTAEKKDRRAQESGALDALPVFAPVGACTVKQEALTQEFALRAQLGSPLLEEGKEQKKDFHFEGKQLTNG</sequence>
<dbReference type="EMBL" id="FR823392">
    <property type="protein sequence ID" value="CBZ55320.1"/>
    <property type="molecule type" value="Genomic_DNA"/>
</dbReference>
<dbReference type="RefSeq" id="XP_003885348.1">
    <property type="nucleotide sequence ID" value="XM_003885299.1"/>
</dbReference>
<feature type="compositionally biased region" description="Polar residues" evidence="1">
    <location>
        <begin position="84"/>
        <end position="96"/>
    </location>
</feature>
<keyword evidence="3" id="KW-1185">Reference proteome</keyword>
<dbReference type="GeneID" id="13440733"/>
<evidence type="ECO:0000313" key="2">
    <source>
        <dbReference type="EMBL" id="CBZ55320.1"/>
    </source>
</evidence>
<organism evidence="2 3">
    <name type="scientific">Neospora caninum (strain Liverpool)</name>
    <dbReference type="NCBI Taxonomy" id="572307"/>
    <lineage>
        <taxon>Eukaryota</taxon>
        <taxon>Sar</taxon>
        <taxon>Alveolata</taxon>
        <taxon>Apicomplexa</taxon>
        <taxon>Conoidasida</taxon>
        <taxon>Coccidia</taxon>
        <taxon>Eucoccidiorida</taxon>
        <taxon>Eimeriorina</taxon>
        <taxon>Sarcocystidae</taxon>
        <taxon>Neospora</taxon>
    </lineage>
</organism>
<proteinExistence type="predicted"/>
<evidence type="ECO:0000256" key="1">
    <source>
        <dbReference type="SAM" id="MobiDB-lite"/>
    </source>
</evidence>
<dbReference type="Proteomes" id="UP000007494">
    <property type="component" value="Chromosome XI"/>
</dbReference>
<feature type="region of interest" description="Disordered" evidence="1">
    <location>
        <begin position="1"/>
        <end position="40"/>
    </location>
</feature>
<dbReference type="VEuPathDB" id="ToxoDB:NCLIV_057430"/>
<dbReference type="AlphaFoldDB" id="F0VNM4"/>
<protein>
    <submittedName>
        <fullName evidence="2">Uncharacterized protein</fullName>
    </submittedName>
</protein>
<feature type="compositionally biased region" description="Basic and acidic residues" evidence="1">
    <location>
        <begin position="7"/>
        <end position="40"/>
    </location>
</feature>